<dbReference type="EMBL" id="JTHE02000003">
    <property type="protein sequence ID" value="NEV69343.1"/>
    <property type="molecule type" value="Genomic_DNA"/>
</dbReference>
<dbReference type="GO" id="GO:0005886">
    <property type="term" value="C:plasma membrane"/>
    <property type="evidence" value="ECO:0007669"/>
    <property type="project" value="UniProtKB-SubCell"/>
</dbReference>
<comment type="caution">
    <text evidence="7">The sequence shown here is derived from an EMBL/GenBank/DDBJ whole genome shotgun (WGS) entry which is preliminary data.</text>
</comment>
<organism evidence="7">
    <name type="scientific">Lyngbya confervoides BDU141951</name>
    <dbReference type="NCBI Taxonomy" id="1574623"/>
    <lineage>
        <taxon>Bacteria</taxon>
        <taxon>Bacillati</taxon>
        <taxon>Cyanobacteriota</taxon>
        <taxon>Cyanophyceae</taxon>
        <taxon>Oscillatoriophycideae</taxon>
        <taxon>Oscillatoriales</taxon>
        <taxon>Microcoleaceae</taxon>
        <taxon>Lyngbya</taxon>
    </lineage>
</organism>
<protein>
    <recommendedName>
        <fullName evidence="6">Probable membrane transporter protein</fullName>
    </recommendedName>
</protein>
<keyword evidence="4 6" id="KW-1133">Transmembrane helix</keyword>
<evidence type="ECO:0000256" key="4">
    <source>
        <dbReference type="ARBA" id="ARBA00022989"/>
    </source>
</evidence>
<dbReference type="InterPro" id="IPR051598">
    <property type="entry name" value="TSUP/Inactive_protease-like"/>
</dbReference>
<name>A0A0C1Y9Q2_9CYAN</name>
<feature type="transmembrane region" description="Helical" evidence="6">
    <location>
        <begin position="12"/>
        <end position="38"/>
    </location>
</feature>
<reference evidence="7" key="3">
    <citation type="submission" date="2020-02" db="EMBL/GenBank/DDBJ databases">
        <authorList>
            <person name="Sarangi A.N."/>
            <person name="Ghosh S."/>
            <person name="Mukherjee M."/>
            <person name="Tripathy S."/>
        </authorList>
    </citation>
    <scope>NUCLEOTIDE SEQUENCE</scope>
    <source>
        <strain evidence="7">BDU141951</strain>
    </source>
</reference>
<keyword evidence="5 6" id="KW-0472">Membrane</keyword>
<accession>A0A0C1Y9Q2</accession>
<feature type="transmembrane region" description="Helical" evidence="6">
    <location>
        <begin position="232"/>
        <end position="255"/>
    </location>
</feature>
<dbReference type="AlphaFoldDB" id="A0A0C1Y9Q2"/>
<reference evidence="7" key="1">
    <citation type="submission" date="2014-11" db="EMBL/GenBank/DDBJ databases">
        <authorList>
            <person name="Malar M.C."/>
            <person name="Sen D."/>
            <person name="Tripathy S."/>
        </authorList>
    </citation>
    <scope>NUCLEOTIDE SEQUENCE</scope>
    <source>
        <strain evidence="7">BDU141951</strain>
    </source>
</reference>
<reference evidence="7" key="2">
    <citation type="journal article" date="2015" name="Genome Announc.">
        <title>Draft Genome Sequence of Filamentous Marine Cyanobacterium Lyngbya confervoides Strain BDU141951.</title>
        <authorList>
            <person name="Chandrababunaidu M.M."/>
            <person name="Sen D."/>
            <person name="Tripathy S."/>
        </authorList>
    </citation>
    <scope>NUCLEOTIDE SEQUENCE</scope>
    <source>
        <strain evidence="7">BDU141951</strain>
    </source>
</reference>
<evidence type="ECO:0000256" key="1">
    <source>
        <dbReference type="ARBA" id="ARBA00004141"/>
    </source>
</evidence>
<feature type="transmembrane region" description="Helical" evidence="6">
    <location>
        <begin position="198"/>
        <end position="220"/>
    </location>
</feature>
<dbReference type="InterPro" id="IPR002781">
    <property type="entry name" value="TM_pro_TauE-like"/>
</dbReference>
<feature type="transmembrane region" description="Helical" evidence="6">
    <location>
        <begin position="77"/>
        <end position="94"/>
    </location>
</feature>
<keyword evidence="3 6" id="KW-0812">Transmembrane</keyword>
<feature type="transmembrane region" description="Helical" evidence="6">
    <location>
        <begin position="100"/>
        <end position="117"/>
    </location>
</feature>
<feature type="transmembrane region" description="Helical" evidence="6">
    <location>
        <begin position="267"/>
        <end position="284"/>
    </location>
</feature>
<evidence type="ECO:0000256" key="6">
    <source>
        <dbReference type="RuleBase" id="RU363041"/>
    </source>
</evidence>
<evidence type="ECO:0000313" key="7">
    <source>
        <dbReference type="EMBL" id="NEV69343.1"/>
    </source>
</evidence>
<gene>
    <name evidence="7" type="ORF">QQ91_019795</name>
</gene>
<evidence type="ECO:0000256" key="5">
    <source>
        <dbReference type="ARBA" id="ARBA00023136"/>
    </source>
</evidence>
<proteinExistence type="inferred from homology"/>
<dbReference type="PANTHER" id="PTHR43701">
    <property type="entry name" value="MEMBRANE TRANSPORTER PROTEIN MJ0441-RELATED"/>
    <property type="match status" value="1"/>
</dbReference>
<evidence type="ECO:0000256" key="2">
    <source>
        <dbReference type="ARBA" id="ARBA00009142"/>
    </source>
</evidence>
<sequence length="301" mass="31731">MSLEYWFTFPIGVVIATIAMASGVEGATFFTPLFIIGLGLPTEVAVGTGLITEAFGFSSGLYAYVRKGLIDYQLGGRLLLVTIPLALLGTWLAKSIPGDVLKGILGVGLFAIAVSFLRSPKPAAIAVLDQDIETHQDSHPQTCITDATNATYCYTIAHPTEGRILAGLGALFLGMVSTGLGEMNGYFLMQRCRVPSKVAVATSVFIVAITALTASIGHVVQFAHAGDDTLTTVLSLVIFTAPGVLIGAQFGSIVANRLPHHLLERSMGILFVLVGAILLGEITLHHRAIALAWLQNLGCLV</sequence>
<evidence type="ECO:0000256" key="3">
    <source>
        <dbReference type="ARBA" id="ARBA00022692"/>
    </source>
</evidence>
<keyword evidence="6" id="KW-1003">Cell membrane</keyword>
<comment type="similarity">
    <text evidence="2 6">Belongs to the 4-toluene sulfonate uptake permease (TSUP) (TC 2.A.102) family.</text>
</comment>
<dbReference type="PANTHER" id="PTHR43701:SF2">
    <property type="entry name" value="MEMBRANE TRANSPORTER PROTEIN YJNA-RELATED"/>
    <property type="match status" value="1"/>
</dbReference>
<dbReference type="Pfam" id="PF01925">
    <property type="entry name" value="TauE"/>
    <property type="match status" value="1"/>
</dbReference>
<comment type="subcellular location">
    <subcellularLocation>
        <location evidence="6">Cell membrane</location>
        <topology evidence="6">Multi-pass membrane protein</topology>
    </subcellularLocation>
    <subcellularLocation>
        <location evidence="1">Membrane</location>
        <topology evidence="1">Multi-pass membrane protein</topology>
    </subcellularLocation>
</comment>